<accession>A0ACC2NH20</accession>
<dbReference type="Proteomes" id="UP001239111">
    <property type="component" value="Chromosome 3"/>
</dbReference>
<proteinExistence type="predicted"/>
<keyword evidence="2" id="KW-1185">Reference proteome</keyword>
<name>A0ACC2NH20_9HYME</name>
<evidence type="ECO:0000313" key="2">
    <source>
        <dbReference type="Proteomes" id="UP001239111"/>
    </source>
</evidence>
<sequence length="788" mass="90347">MILLGFISTLALVLLEIQGSIFSSPCTNILLKHLKEIQAIPFINLVVESNHEFSPIHELVMTLVSEGMPTIITSMADPDSMERTCSLTTEMAVEMKRKYLTIGFVDAQNGSRLDEKMSKMLGFLLTQNPLFRRRSLILLVNDRESTFDDFLRLAWEEKFLDLTVIEWVQERAADGGEGQEEKQQHQKEEHGEGIKGVTKLHSGTEPHCGIFIHIFNPFYNTYSRSILSKNSSLFPDKLRDLYGFTFNVKSRQGLNESIPVPGDNYKSVEVALRDSDFDIRLTKALAEELNFSYILNYTYDKELIFERFDHMSLFRIEDKQRESFDFGFALRPTELIVPEMYNSLFQNGTECSAYSVITEEKYHSLSLGFQVAIEQYIPPKHAMSLKITVIVMIFLSVGLIFLISSRVFNLNSENWTFSKIMKILVGIPIEDQGLNSTLERIIKITMYAASGLLLFHTSDGMLNFILVHQEFVMLRTLQDVAESGLDLYIANHTSELLISAIKVPVIRSILDRAIIYDVAAPNNVSWNDRPRGTRHARIFTGFWNGVERGVSYVPEDDTDVGIVRMTFLEDTQFLRPYALTMSFASTSFFMDRFRAISMRLYETGLLNYLWNSESMTHMRLPGYSKEIDSQSIDEDRPCDKTLNDRLFCILVTGYSIALVALIFEMMWKYFGFDNHRKYPLLHRILSGCPNSGRSSTRNFSMLRVTNCGGSLTMNHQRLRNFETGKITGCGVTSRKYCRNHQTIPLHTGPLYPRRLDYENVLKIWSEAAPCAMKNFECWQSDMAFCSSV</sequence>
<reference evidence="1" key="1">
    <citation type="submission" date="2023-04" db="EMBL/GenBank/DDBJ databases">
        <title>A chromosome-level genome assembly of the parasitoid wasp Eretmocerus hayati.</title>
        <authorList>
            <person name="Zhong Y."/>
            <person name="Liu S."/>
            <person name="Liu Y."/>
        </authorList>
    </citation>
    <scope>NUCLEOTIDE SEQUENCE</scope>
    <source>
        <strain evidence="1">ZJU_SS_LIU_2023</strain>
    </source>
</reference>
<evidence type="ECO:0000313" key="1">
    <source>
        <dbReference type="EMBL" id="KAJ8670098.1"/>
    </source>
</evidence>
<organism evidence="1 2">
    <name type="scientific">Eretmocerus hayati</name>
    <dbReference type="NCBI Taxonomy" id="131215"/>
    <lineage>
        <taxon>Eukaryota</taxon>
        <taxon>Metazoa</taxon>
        <taxon>Ecdysozoa</taxon>
        <taxon>Arthropoda</taxon>
        <taxon>Hexapoda</taxon>
        <taxon>Insecta</taxon>
        <taxon>Pterygota</taxon>
        <taxon>Neoptera</taxon>
        <taxon>Endopterygota</taxon>
        <taxon>Hymenoptera</taxon>
        <taxon>Apocrita</taxon>
        <taxon>Proctotrupomorpha</taxon>
        <taxon>Chalcidoidea</taxon>
        <taxon>Aphelinidae</taxon>
        <taxon>Aphelininae</taxon>
        <taxon>Eretmocerus</taxon>
    </lineage>
</organism>
<gene>
    <name evidence="1" type="ORF">QAD02_001357</name>
</gene>
<comment type="caution">
    <text evidence="1">The sequence shown here is derived from an EMBL/GenBank/DDBJ whole genome shotgun (WGS) entry which is preliminary data.</text>
</comment>
<protein>
    <submittedName>
        <fullName evidence="1">Uncharacterized protein</fullName>
    </submittedName>
</protein>
<dbReference type="EMBL" id="CM056743">
    <property type="protein sequence ID" value="KAJ8670098.1"/>
    <property type="molecule type" value="Genomic_DNA"/>
</dbReference>